<name>A0AC11DG49_SHEEP</name>
<accession>A0AC11DG49</accession>
<organism evidence="1">
    <name type="scientific">Ovis aries</name>
    <name type="common">Sheep</name>
    <dbReference type="NCBI Taxonomy" id="9940"/>
    <lineage>
        <taxon>Eukaryota</taxon>
        <taxon>Metazoa</taxon>
        <taxon>Chordata</taxon>
        <taxon>Craniata</taxon>
        <taxon>Vertebrata</taxon>
        <taxon>Euteleostomi</taxon>
        <taxon>Mammalia</taxon>
        <taxon>Eutheria</taxon>
        <taxon>Laurasiatheria</taxon>
        <taxon>Artiodactyla</taxon>
        <taxon>Ruminantia</taxon>
        <taxon>Pecora</taxon>
        <taxon>Bovidae</taxon>
        <taxon>Caprinae</taxon>
        <taxon>Ovis</taxon>
    </lineage>
</organism>
<dbReference type="Ensembl" id="ENSOART00020079437.1">
    <property type="protein sequence ID" value="ENSOARP00020043585.1"/>
    <property type="gene ID" value="ENSOARG00020003383.2"/>
</dbReference>
<gene>
    <name evidence="1" type="primary">ZNF250</name>
</gene>
<proteinExistence type="predicted"/>
<evidence type="ECO:0000313" key="1">
    <source>
        <dbReference type="Ensembl" id="ENSOARP00020043585.1"/>
    </source>
</evidence>
<protein>
    <submittedName>
        <fullName evidence="1">Zinc finger protein 250</fullName>
    </submittedName>
</protein>
<sequence length="304" mass="32064">MGLLGLCPLLSGGVGVAHALAVLAPVFPEPAQPQASPSGAQTESQGPSGCIHQNRAPTGAARQDQACPGHQRVHRRVVVPTPQVQPLLMGVVSGGSQAWCFPLTMMRSPSPVCVLQAMPGKLGSPTALGVHGIPRRLGWDHPGALICSFLFLSPTRFSDTVSLRRATAQMMAAARLLPPPAVPQAKVTFEDVAVFLSQDEWDRLGPAQRGLYRHVMMETYGNVVSVGIPGSKPEVISQLERGEEPWVLDKQGNEQLRGWGISRSGLVGTGGSSRGVAEMGLGGLALPRPRPLLSQPCPPVEYPG</sequence>
<reference evidence="1" key="1">
    <citation type="submission" date="2020-11" db="EMBL/GenBank/DDBJ databases">
        <authorList>
            <person name="Davenport K.M."/>
            <person name="Bickhart D.M."/>
            <person name="Smith T.P.L."/>
            <person name="Murdoch B.M."/>
            <person name="Rosen B.D."/>
        </authorList>
    </citation>
    <scope>NUCLEOTIDE SEQUENCE [LARGE SCALE GENOMIC DNA]</scope>
    <source>
        <strain evidence="1">OAR_USU_Benz2616</strain>
    </source>
</reference>
<reference evidence="1" key="3">
    <citation type="submission" date="2025-09" db="UniProtKB">
        <authorList>
            <consortium name="Ensembl"/>
        </authorList>
    </citation>
    <scope>IDENTIFICATION</scope>
</reference>
<reference evidence="1" key="2">
    <citation type="submission" date="2025-08" db="UniProtKB">
        <authorList>
            <consortium name="Ensembl"/>
        </authorList>
    </citation>
    <scope>IDENTIFICATION</scope>
</reference>